<dbReference type="InterPro" id="IPR016167">
    <property type="entry name" value="FAD-bd_PCMH_sub1"/>
</dbReference>
<dbReference type="Pfam" id="PF01565">
    <property type="entry name" value="FAD_binding_4"/>
    <property type="match status" value="1"/>
</dbReference>
<dbReference type="PANTHER" id="PTHR43716:SF1">
    <property type="entry name" value="D-2-HYDROXYGLUTARATE DEHYDROGENASE, MITOCHONDRIAL"/>
    <property type="match status" value="1"/>
</dbReference>
<evidence type="ECO:0000256" key="2">
    <source>
        <dbReference type="ARBA" id="ARBA00008000"/>
    </source>
</evidence>
<dbReference type="Gene3D" id="3.30.70.2190">
    <property type="match status" value="1"/>
</dbReference>
<evidence type="ECO:0000313" key="8">
    <source>
        <dbReference type="Proteomes" id="UP001221546"/>
    </source>
</evidence>
<dbReference type="InterPro" id="IPR004113">
    <property type="entry name" value="FAD-bd_oxidored_4_C"/>
</dbReference>
<dbReference type="SUPFAM" id="SSF55103">
    <property type="entry name" value="FAD-linked oxidases, C-terminal domain"/>
    <property type="match status" value="1"/>
</dbReference>
<dbReference type="InterPro" id="IPR016169">
    <property type="entry name" value="FAD-bd_PCMH_sub2"/>
</dbReference>
<reference evidence="7 8" key="1">
    <citation type="submission" date="2023-04" db="EMBL/GenBank/DDBJ databases">
        <title>Australian commercial rhizobial inoculants.</title>
        <authorList>
            <person name="Kohlmeier M.G."/>
            <person name="O'Hara G.W."/>
            <person name="Colombi E."/>
            <person name="Ramsay J.P."/>
            <person name="Terpolilli J."/>
        </authorList>
    </citation>
    <scope>NUCLEOTIDE SEQUENCE [LARGE SCALE GENOMIC DNA]</scope>
    <source>
        <strain evidence="7 8">CB627</strain>
    </source>
</reference>
<comment type="similarity">
    <text evidence="2">Belongs to the FAD-binding oxidoreductase/transferase type 4 family.</text>
</comment>
<dbReference type="InterPro" id="IPR006094">
    <property type="entry name" value="Oxid_FAD_bind_N"/>
</dbReference>
<dbReference type="Gene3D" id="3.30.70.2740">
    <property type="match status" value="1"/>
</dbReference>
<dbReference type="Proteomes" id="UP001221546">
    <property type="component" value="Chromosome"/>
</dbReference>
<organism evidence="7 8">
    <name type="scientific">Bradyrhizobium brasilense</name>
    <dbReference type="NCBI Taxonomy" id="1419277"/>
    <lineage>
        <taxon>Bacteria</taxon>
        <taxon>Pseudomonadati</taxon>
        <taxon>Pseudomonadota</taxon>
        <taxon>Alphaproteobacteria</taxon>
        <taxon>Hyphomicrobiales</taxon>
        <taxon>Nitrobacteraceae</taxon>
        <taxon>Bradyrhizobium</taxon>
    </lineage>
</organism>
<evidence type="ECO:0000313" key="7">
    <source>
        <dbReference type="EMBL" id="WFU62532.1"/>
    </source>
</evidence>
<accession>A0ABY8JFH1</accession>
<keyword evidence="3" id="KW-0285">Flavoprotein</keyword>
<dbReference type="InterPro" id="IPR016164">
    <property type="entry name" value="FAD-linked_Oxase-like_C"/>
</dbReference>
<gene>
    <name evidence="7" type="ORF">QA636_34405</name>
</gene>
<keyword evidence="4" id="KW-0274">FAD</keyword>
<evidence type="ECO:0000256" key="4">
    <source>
        <dbReference type="ARBA" id="ARBA00022827"/>
    </source>
</evidence>
<dbReference type="InterPro" id="IPR036318">
    <property type="entry name" value="FAD-bd_PCMH-like_sf"/>
</dbReference>
<dbReference type="InterPro" id="IPR051264">
    <property type="entry name" value="FAD-oxidored/transferase_4"/>
</dbReference>
<dbReference type="RefSeq" id="WP_310885203.1">
    <property type="nucleotide sequence ID" value="NZ_CP121646.1"/>
</dbReference>
<dbReference type="InterPro" id="IPR016166">
    <property type="entry name" value="FAD-bd_PCMH"/>
</dbReference>
<dbReference type="Gene3D" id="3.30.465.10">
    <property type="match status" value="1"/>
</dbReference>
<dbReference type="Gene3D" id="1.10.45.10">
    <property type="entry name" value="Vanillyl-alcohol Oxidase, Chain A, domain 4"/>
    <property type="match status" value="1"/>
</dbReference>
<proteinExistence type="inferred from homology"/>
<dbReference type="PROSITE" id="PS51387">
    <property type="entry name" value="FAD_PCMH"/>
    <property type="match status" value="1"/>
</dbReference>
<evidence type="ECO:0000256" key="1">
    <source>
        <dbReference type="ARBA" id="ARBA00001974"/>
    </source>
</evidence>
<keyword evidence="8" id="KW-1185">Reference proteome</keyword>
<comment type="cofactor">
    <cofactor evidence="1">
        <name>FAD</name>
        <dbReference type="ChEBI" id="CHEBI:57692"/>
    </cofactor>
</comment>
<evidence type="ECO:0000256" key="3">
    <source>
        <dbReference type="ARBA" id="ARBA00022630"/>
    </source>
</evidence>
<dbReference type="InterPro" id="IPR016171">
    <property type="entry name" value="Vanillyl_alc_oxidase_C-sub2"/>
</dbReference>
<feature type="domain" description="FAD-binding PCMH-type" evidence="6">
    <location>
        <begin position="36"/>
        <end position="215"/>
    </location>
</feature>
<evidence type="ECO:0000259" key="6">
    <source>
        <dbReference type="PROSITE" id="PS51387"/>
    </source>
</evidence>
<evidence type="ECO:0000256" key="5">
    <source>
        <dbReference type="ARBA" id="ARBA00023002"/>
    </source>
</evidence>
<protein>
    <submittedName>
        <fullName evidence="7">FAD-binding oxidoreductase</fullName>
    </submittedName>
</protein>
<sequence length="464" mass="51007">MSHGFVSRMREVLDSTSVLTGADIDERYYQDLAGNVVAKPLAVVRPGTTEQVSRLLCLCNQAKVPVTTQGGLTGLVRGGLPNTNEIVLSMERMNAVEEVNTSAGVAVAQSGALLQRIQERVEQEDHIFPLDLGARGSCTIGGNISTNAGGNRVIRYGMTRDLILGLEVVTANGTVLHGLRRYIKNNTGIDLKQLFVGSEGILGVITRAALRIFPAPSERRVTLCALHSFEQVSSFLGMARRRLGGELTAFEVMWNEYYRLTIERVSGVVRPLPTHHSFYVLIEASANNAERIQADLEELLEGAKDENVVLDATISTSKASAAAMWGIRDSTLELSRTFPYASRIGFDVSLPIDRMNEYVNAIGARTKAIDVRAFAIVFGHVGDGNLHLELHHEHTPDRREDFEKLVYNITGEFGGSISAEHGIGILKRPYLKISRTQEEIETMRTIKRALDPNNILNPGRIFTL</sequence>
<dbReference type="EMBL" id="CP121646">
    <property type="protein sequence ID" value="WFU62532.1"/>
    <property type="molecule type" value="Genomic_DNA"/>
</dbReference>
<dbReference type="Pfam" id="PF02913">
    <property type="entry name" value="FAD-oxidase_C"/>
    <property type="match status" value="1"/>
</dbReference>
<dbReference type="SUPFAM" id="SSF56176">
    <property type="entry name" value="FAD-binding/transporter-associated domain-like"/>
    <property type="match status" value="1"/>
</dbReference>
<dbReference type="PANTHER" id="PTHR43716">
    <property type="entry name" value="D-2-HYDROXYGLUTARATE DEHYDROGENASE, MITOCHONDRIAL"/>
    <property type="match status" value="1"/>
</dbReference>
<dbReference type="Gene3D" id="3.30.43.10">
    <property type="entry name" value="Uridine Diphospho-n-acetylenolpyruvylglucosamine Reductase, domain 2"/>
    <property type="match status" value="1"/>
</dbReference>
<keyword evidence="5" id="KW-0560">Oxidoreductase</keyword>
<name>A0ABY8JFH1_9BRAD</name>